<gene>
    <name evidence="1" type="ORF">ACFQRL_14210</name>
</gene>
<evidence type="ECO:0000313" key="1">
    <source>
        <dbReference type="EMBL" id="MFC7270113.1"/>
    </source>
</evidence>
<reference evidence="2" key="1">
    <citation type="journal article" date="2019" name="Int. J. Syst. Evol. Microbiol.">
        <title>The Global Catalogue of Microorganisms (GCM) 10K type strain sequencing project: providing services to taxonomists for standard genome sequencing and annotation.</title>
        <authorList>
            <consortium name="The Broad Institute Genomics Platform"/>
            <consortium name="The Broad Institute Genome Sequencing Center for Infectious Disease"/>
            <person name="Wu L."/>
            <person name="Ma J."/>
        </authorList>
    </citation>
    <scope>NUCLEOTIDE SEQUENCE [LARGE SCALE GENOMIC DNA]</scope>
    <source>
        <strain evidence="2">CGMCC 1.15772</strain>
    </source>
</reference>
<evidence type="ECO:0008006" key="3">
    <source>
        <dbReference type="Google" id="ProtNLM"/>
    </source>
</evidence>
<protein>
    <recommendedName>
        <fullName evidence="3">FCP1 homology domain-containing protein</fullName>
    </recommendedName>
</protein>
<dbReference type="RefSeq" id="WP_262875041.1">
    <property type="nucleotide sequence ID" value="NZ_BAABKW010000016.1"/>
</dbReference>
<keyword evidence="2" id="KW-1185">Reference proteome</keyword>
<organism evidence="1 2">
    <name type="scientific">Microbacterium fluvii</name>
    <dbReference type="NCBI Taxonomy" id="415215"/>
    <lineage>
        <taxon>Bacteria</taxon>
        <taxon>Bacillati</taxon>
        <taxon>Actinomycetota</taxon>
        <taxon>Actinomycetes</taxon>
        <taxon>Micrococcales</taxon>
        <taxon>Microbacteriaceae</taxon>
        <taxon>Microbacterium</taxon>
    </lineage>
</organism>
<evidence type="ECO:0000313" key="2">
    <source>
        <dbReference type="Proteomes" id="UP001596507"/>
    </source>
</evidence>
<name>A0ABW2HG38_9MICO</name>
<sequence length="305" mass="34837">MTDENERYRPVVAVDVDGVLRTLRSWLSQPDPNLQETEVTVTIRRDAYPTVLHSAPDWDENDEWTTTHFFSTIAVEWVRSLLDRGVEVVWATTWQQYANTYFAPALGLPDLPVGVSSPPRFSEDSPDWKARNLARQFDGRPLLWVDDNPIFGRDFERARLPADRALTRMQWIRNPSVGITAVDIADMDAWLALASSAVGQEELRRRRRRDLSRDAARNRRAGWGSESNYRRWIPVRRRLETEAGLDSHDICMLGSEVRRHPDGLDEDAITVALYDFGLATDPPIDVIVSILHTYRPCPGGAPHDH</sequence>
<dbReference type="Proteomes" id="UP001596507">
    <property type="component" value="Unassembled WGS sequence"/>
</dbReference>
<proteinExistence type="predicted"/>
<comment type="caution">
    <text evidence="1">The sequence shown here is derived from an EMBL/GenBank/DDBJ whole genome shotgun (WGS) entry which is preliminary data.</text>
</comment>
<dbReference type="EMBL" id="JBHTBE010000004">
    <property type="protein sequence ID" value="MFC7270113.1"/>
    <property type="molecule type" value="Genomic_DNA"/>
</dbReference>
<accession>A0ABW2HG38</accession>